<dbReference type="Proteomes" id="UP001482620">
    <property type="component" value="Unassembled WGS sequence"/>
</dbReference>
<feature type="domain" description="CUB" evidence="3">
    <location>
        <begin position="13"/>
        <end position="81"/>
    </location>
</feature>
<dbReference type="CDD" id="cd00041">
    <property type="entry name" value="CUB"/>
    <property type="match status" value="1"/>
</dbReference>
<dbReference type="PANTHER" id="PTHR46908:SF4">
    <property type="entry name" value="TUMOR NECROSIS FACTOR-INDUCIBLE GENE 6 PROTEIN"/>
    <property type="match status" value="1"/>
</dbReference>
<accession>A0ABV0U0C2</accession>
<protein>
    <recommendedName>
        <fullName evidence="3">CUB domain-containing protein</fullName>
    </recommendedName>
</protein>
<comment type="caution">
    <text evidence="4">The sequence shown here is derived from an EMBL/GenBank/DDBJ whole genome shotgun (WGS) entry which is preliminary data.</text>
</comment>
<dbReference type="InterPro" id="IPR000859">
    <property type="entry name" value="CUB_dom"/>
</dbReference>
<keyword evidence="1" id="KW-1015">Disulfide bond</keyword>
<dbReference type="Gene3D" id="2.60.120.290">
    <property type="entry name" value="Spermadhesin, CUB domain"/>
    <property type="match status" value="1"/>
</dbReference>
<proteinExistence type="predicted"/>
<organism evidence="4 5">
    <name type="scientific">Ilyodon furcidens</name>
    <name type="common">goldbreast splitfin</name>
    <dbReference type="NCBI Taxonomy" id="33524"/>
    <lineage>
        <taxon>Eukaryota</taxon>
        <taxon>Metazoa</taxon>
        <taxon>Chordata</taxon>
        <taxon>Craniata</taxon>
        <taxon>Vertebrata</taxon>
        <taxon>Euteleostomi</taxon>
        <taxon>Actinopterygii</taxon>
        <taxon>Neopterygii</taxon>
        <taxon>Teleostei</taxon>
        <taxon>Neoteleostei</taxon>
        <taxon>Acanthomorphata</taxon>
        <taxon>Ovalentaria</taxon>
        <taxon>Atherinomorphae</taxon>
        <taxon>Cyprinodontiformes</taxon>
        <taxon>Goodeidae</taxon>
        <taxon>Ilyodon</taxon>
    </lineage>
</organism>
<dbReference type="Pfam" id="PF00431">
    <property type="entry name" value="CUB"/>
    <property type="match status" value="1"/>
</dbReference>
<evidence type="ECO:0000259" key="3">
    <source>
        <dbReference type="PROSITE" id="PS01180"/>
    </source>
</evidence>
<reference evidence="4 5" key="1">
    <citation type="submission" date="2021-06" db="EMBL/GenBank/DDBJ databases">
        <authorList>
            <person name="Palmer J.M."/>
        </authorList>
    </citation>
    <scope>NUCLEOTIDE SEQUENCE [LARGE SCALE GENOMIC DNA]</scope>
    <source>
        <strain evidence="5">if_2019</strain>
        <tissue evidence="4">Muscle</tissue>
    </source>
</reference>
<evidence type="ECO:0000256" key="1">
    <source>
        <dbReference type="ARBA" id="ARBA00023157"/>
    </source>
</evidence>
<dbReference type="PANTHER" id="PTHR46908">
    <property type="entry name" value="CUBILIN-LIKE PROTEIN"/>
    <property type="match status" value="1"/>
</dbReference>
<dbReference type="InterPro" id="IPR052129">
    <property type="entry name" value="Spermadhesin-Link_domain"/>
</dbReference>
<comment type="caution">
    <text evidence="2">Lacks conserved residue(s) required for the propagation of feature annotation.</text>
</comment>
<dbReference type="SUPFAM" id="SSF49854">
    <property type="entry name" value="Spermadhesin, CUB domain"/>
    <property type="match status" value="1"/>
</dbReference>
<dbReference type="PROSITE" id="PS01180">
    <property type="entry name" value="CUB"/>
    <property type="match status" value="1"/>
</dbReference>
<keyword evidence="5" id="KW-1185">Reference proteome</keyword>
<gene>
    <name evidence="4" type="ORF">ILYODFUR_033637</name>
</gene>
<name>A0ABV0U0C2_9TELE</name>
<dbReference type="InterPro" id="IPR035914">
    <property type="entry name" value="Sperma_CUB_dom_sf"/>
</dbReference>
<sequence length="110" mass="12509">MSGFQMMWYQNGCGGNVGGPSGSISSPGYPNRYPDNRECIWYVTSTPGSSITLNIHEFDVEFHENCNYDVLEVSNALLLGQRQTTFSVLLIKKIRFIPIELLYCMQYKLN</sequence>
<evidence type="ECO:0000313" key="5">
    <source>
        <dbReference type="Proteomes" id="UP001482620"/>
    </source>
</evidence>
<dbReference type="EMBL" id="JAHRIQ010052128">
    <property type="protein sequence ID" value="MEQ2238486.1"/>
    <property type="molecule type" value="Genomic_DNA"/>
</dbReference>
<evidence type="ECO:0000313" key="4">
    <source>
        <dbReference type="EMBL" id="MEQ2238486.1"/>
    </source>
</evidence>
<dbReference type="SMART" id="SM00042">
    <property type="entry name" value="CUB"/>
    <property type="match status" value="1"/>
</dbReference>
<evidence type="ECO:0000256" key="2">
    <source>
        <dbReference type="PROSITE-ProRule" id="PRU00059"/>
    </source>
</evidence>